<dbReference type="GeneID" id="55530707"/>
<organism evidence="2 5">
    <name type="scientific">Paraburkholderia hospita</name>
    <dbReference type="NCBI Taxonomy" id="169430"/>
    <lineage>
        <taxon>Bacteria</taxon>
        <taxon>Pseudomonadati</taxon>
        <taxon>Pseudomonadota</taxon>
        <taxon>Betaproteobacteria</taxon>
        <taxon>Burkholderiales</taxon>
        <taxon>Burkholderiaceae</taxon>
        <taxon>Paraburkholderia</taxon>
    </lineage>
</organism>
<sequence length="279" mass="30224">MSIIASRPAADRSAQVWAQLQSVTDPELDEPVTELGFVTRVDVDAGGGVQIGFRLPTYWCAANFAYLMADDMRRAVAGLPWVTKVTVGLGEHMYADAINRGVAAGLSFQHTFGDEASGELEEVRRTFLIKAFQRRQEALLTSLLEHGLEPAVAVRMKVAELAELPDHLASPRLLDRYLERRFVVARHASDVARANELAFVDSSGASLDADVLPGYLRALRRIGVNAEFNGALCRGLLAARYGDAGAPQGDIKPVRFVRAGDLKRDDGFAQTTGKTAGSI</sequence>
<dbReference type="InterPro" id="IPR002744">
    <property type="entry name" value="MIP18-like"/>
</dbReference>
<feature type="domain" description="MIP18 family-like" evidence="1">
    <location>
        <begin position="14"/>
        <end position="87"/>
    </location>
</feature>
<proteinExistence type="predicted"/>
<name>A0AAN1MKT0_9BURK</name>
<protein>
    <submittedName>
        <fullName evidence="2">DUF59 domain-containing protein</fullName>
    </submittedName>
</protein>
<dbReference type="SUPFAM" id="SSF117916">
    <property type="entry name" value="Fe-S cluster assembly (FSCA) domain-like"/>
    <property type="match status" value="1"/>
</dbReference>
<evidence type="ECO:0000313" key="5">
    <source>
        <dbReference type="Proteomes" id="UP000236649"/>
    </source>
</evidence>
<evidence type="ECO:0000259" key="1">
    <source>
        <dbReference type="Pfam" id="PF01883"/>
    </source>
</evidence>
<evidence type="ECO:0000313" key="3">
    <source>
        <dbReference type="EMBL" id="EIM95888.1"/>
    </source>
</evidence>
<reference evidence="3 4" key="1">
    <citation type="journal article" date="2012" name="J. Bacteriol.">
        <title>Draft Genome Sequence of the Soil Bacterium Burkholderia terrae Strain BS001, Which Interacts with Fungal Surface Structures.</title>
        <authorList>
            <person name="Nazir R."/>
            <person name="Hansen M.A."/>
            <person name="Sorensen S."/>
            <person name="van Elsas J.D."/>
        </authorList>
    </citation>
    <scope>NUCLEOTIDE SEQUENCE [LARGE SCALE GENOMIC DNA]</scope>
    <source>
        <strain evidence="3 4">BS001</strain>
    </source>
</reference>
<reference evidence="2 5" key="2">
    <citation type="submission" date="2018-01" db="EMBL/GenBank/DDBJ databases">
        <title>Species boundaries and ecological features among Paraburkholderia terrae DSMZ17804T, P. hospita DSMZ17164T and P. caribensis DSMZ13236T.</title>
        <authorList>
            <person name="Pratama A.A."/>
        </authorList>
    </citation>
    <scope>NUCLEOTIDE SEQUENCE [LARGE SCALE GENOMIC DNA]</scope>
    <source>
        <strain evidence="2 5">DSM 17164</strain>
    </source>
</reference>
<dbReference type="EMBL" id="CP026106">
    <property type="protein sequence ID" value="AUT70763.1"/>
    <property type="molecule type" value="Genomic_DNA"/>
</dbReference>
<dbReference type="Pfam" id="PF01883">
    <property type="entry name" value="FeS_assembly_P"/>
    <property type="match status" value="1"/>
</dbReference>
<accession>A0AAN1MKT0</accession>
<evidence type="ECO:0000313" key="4">
    <source>
        <dbReference type="Proteomes" id="UP000004980"/>
    </source>
</evidence>
<dbReference type="KEGG" id="phs:C2L64_20530"/>
<dbReference type="RefSeq" id="WP_007590226.1">
    <property type="nucleotide sequence ID" value="NZ_AKAU01000223.1"/>
</dbReference>
<keyword evidence="4" id="KW-1185">Reference proteome</keyword>
<dbReference type="Proteomes" id="UP000236649">
    <property type="component" value="Chromosome 2"/>
</dbReference>
<dbReference type="Gene3D" id="3.30.300.130">
    <property type="entry name" value="Fe-S cluster assembly (FSCA)"/>
    <property type="match status" value="1"/>
</dbReference>
<dbReference type="InterPro" id="IPR034904">
    <property type="entry name" value="FSCA_dom_sf"/>
</dbReference>
<evidence type="ECO:0000313" key="2">
    <source>
        <dbReference type="EMBL" id="AUT70763.1"/>
    </source>
</evidence>
<dbReference type="AlphaFoldDB" id="A0AAN1MKT0"/>
<dbReference type="EMBL" id="AKAU01000223">
    <property type="protein sequence ID" value="EIM95888.1"/>
    <property type="molecule type" value="Genomic_DNA"/>
</dbReference>
<gene>
    <name evidence="2" type="ORF">C2L64_20530</name>
    <name evidence="3" type="ORF">WQE_37052</name>
</gene>
<dbReference type="Proteomes" id="UP000004980">
    <property type="component" value="Unassembled WGS sequence"/>
</dbReference>